<protein>
    <submittedName>
        <fullName evidence="1">Uncharacterized protein</fullName>
    </submittedName>
</protein>
<dbReference type="Proteomes" id="UP000887013">
    <property type="component" value="Unassembled WGS sequence"/>
</dbReference>
<evidence type="ECO:0000313" key="1">
    <source>
        <dbReference type="EMBL" id="GFT75039.1"/>
    </source>
</evidence>
<gene>
    <name evidence="1" type="ORF">NPIL_40821</name>
</gene>
<keyword evidence="2" id="KW-1185">Reference proteome</keyword>
<name>A0A8X6PJW0_NEPPI</name>
<dbReference type="EMBL" id="BMAW01117401">
    <property type="protein sequence ID" value="GFT75039.1"/>
    <property type="molecule type" value="Genomic_DNA"/>
</dbReference>
<dbReference type="OrthoDB" id="6441801at2759"/>
<comment type="caution">
    <text evidence="1">The sequence shown here is derived from an EMBL/GenBank/DDBJ whole genome shotgun (WGS) entry which is preliminary data.</text>
</comment>
<evidence type="ECO:0000313" key="2">
    <source>
        <dbReference type="Proteomes" id="UP000887013"/>
    </source>
</evidence>
<sequence>MMIRIQDDIAEDEWLNEVHLRTVGNLKASICFLRISGQVRCSTHYTNEFPGVNFFQPEKEVSLEKYIYLYSYIGIGFGCPERIPDRI</sequence>
<accession>A0A8X6PJW0</accession>
<proteinExistence type="predicted"/>
<reference evidence="1" key="1">
    <citation type="submission" date="2020-08" db="EMBL/GenBank/DDBJ databases">
        <title>Multicomponent nature underlies the extraordinary mechanical properties of spider dragline silk.</title>
        <authorList>
            <person name="Kono N."/>
            <person name="Nakamura H."/>
            <person name="Mori M."/>
            <person name="Yoshida Y."/>
            <person name="Ohtoshi R."/>
            <person name="Malay A.D."/>
            <person name="Moran D.A.P."/>
            <person name="Tomita M."/>
            <person name="Numata K."/>
            <person name="Arakawa K."/>
        </authorList>
    </citation>
    <scope>NUCLEOTIDE SEQUENCE</scope>
</reference>
<dbReference type="AlphaFoldDB" id="A0A8X6PJW0"/>
<organism evidence="1 2">
    <name type="scientific">Nephila pilipes</name>
    <name type="common">Giant wood spider</name>
    <name type="synonym">Nephila maculata</name>
    <dbReference type="NCBI Taxonomy" id="299642"/>
    <lineage>
        <taxon>Eukaryota</taxon>
        <taxon>Metazoa</taxon>
        <taxon>Ecdysozoa</taxon>
        <taxon>Arthropoda</taxon>
        <taxon>Chelicerata</taxon>
        <taxon>Arachnida</taxon>
        <taxon>Araneae</taxon>
        <taxon>Araneomorphae</taxon>
        <taxon>Entelegynae</taxon>
        <taxon>Araneoidea</taxon>
        <taxon>Nephilidae</taxon>
        <taxon>Nephila</taxon>
    </lineage>
</organism>